<evidence type="ECO:0000313" key="2">
    <source>
        <dbReference type="EMBL" id="CBK79907.1"/>
    </source>
</evidence>
<evidence type="ECO:0000256" key="1">
    <source>
        <dbReference type="SAM" id="Phobius"/>
    </source>
</evidence>
<organism evidence="2 3">
    <name type="scientific">Coprococcus catus GD/7</name>
    <dbReference type="NCBI Taxonomy" id="717962"/>
    <lineage>
        <taxon>Bacteria</taxon>
        <taxon>Bacillati</taxon>
        <taxon>Bacillota</taxon>
        <taxon>Clostridia</taxon>
        <taxon>Lachnospirales</taxon>
        <taxon>Lachnospiraceae</taxon>
        <taxon>Coprococcus</taxon>
    </lineage>
</organism>
<keyword evidence="1" id="KW-0472">Membrane</keyword>
<feature type="transmembrane region" description="Helical" evidence="1">
    <location>
        <begin position="102"/>
        <end position="124"/>
    </location>
</feature>
<dbReference type="RefSeq" id="WP_015513477.1">
    <property type="nucleotide sequence ID" value="NC_021009.1"/>
</dbReference>
<dbReference type="EMBL" id="FP929038">
    <property type="protein sequence ID" value="CBK79907.1"/>
    <property type="molecule type" value="Genomic_DNA"/>
</dbReference>
<dbReference type="PATRIC" id="fig|717962.3.peg.878"/>
<proteinExistence type="predicted"/>
<sequence length="143" mass="16000">MADLLYYLVEKMAGIHDALMTLNDSYETMLSDKELHFIVIGVLGMALLLVIFPLFKALSKHHVLVIAWIYVFTVMVVVTFAIEIGQGITNTGNMEMEDIVSGLAGFMFLFIIFAVLRAIVLGIVHLVRGIMGWDDDDDDDDDE</sequence>
<keyword evidence="1" id="KW-1133">Transmembrane helix</keyword>
<accession>D4J6D6</accession>
<protein>
    <submittedName>
        <fullName evidence="2">Uncharacterized protein</fullName>
    </submittedName>
</protein>
<dbReference type="AlphaFoldDB" id="D4J6D6"/>
<gene>
    <name evidence="2" type="ORF">CC1_10790</name>
</gene>
<feature type="transmembrane region" description="Helical" evidence="1">
    <location>
        <begin position="35"/>
        <end position="55"/>
    </location>
</feature>
<dbReference type="HOGENOM" id="CLU_135489_0_0_9"/>
<name>D4J6D6_9FIRM</name>
<reference evidence="2 3" key="1">
    <citation type="submission" date="2010-03" db="EMBL/GenBank/DDBJ databases">
        <title>The genome sequence of Coprococcus catus GD/7.</title>
        <authorList>
            <consortium name="metaHIT consortium -- http://www.metahit.eu/"/>
            <person name="Pajon A."/>
            <person name="Turner K."/>
            <person name="Parkhill J."/>
            <person name="Duncan S."/>
            <person name="Flint H."/>
        </authorList>
    </citation>
    <scope>NUCLEOTIDE SEQUENCE [LARGE SCALE GENOMIC DNA]</scope>
    <source>
        <strain evidence="2 3">GD/7</strain>
    </source>
</reference>
<dbReference type="KEGG" id="cct:CC1_10790"/>
<keyword evidence="1" id="KW-0812">Transmembrane</keyword>
<reference evidence="2 3" key="2">
    <citation type="submission" date="2010-03" db="EMBL/GenBank/DDBJ databases">
        <authorList>
            <person name="Pajon A."/>
        </authorList>
    </citation>
    <scope>NUCLEOTIDE SEQUENCE [LARGE SCALE GENOMIC DNA]</scope>
    <source>
        <strain evidence="2 3">GD/7</strain>
    </source>
</reference>
<evidence type="ECO:0000313" key="3">
    <source>
        <dbReference type="Proteomes" id="UP000008798"/>
    </source>
</evidence>
<feature type="transmembrane region" description="Helical" evidence="1">
    <location>
        <begin position="62"/>
        <end position="82"/>
    </location>
</feature>
<dbReference type="STRING" id="717962.CC1_10790"/>
<dbReference type="Proteomes" id="UP000008798">
    <property type="component" value="Chromosome"/>
</dbReference>